<evidence type="ECO:0000313" key="2">
    <source>
        <dbReference type="Proteomes" id="UP000199636"/>
    </source>
</evidence>
<evidence type="ECO:0008006" key="3">
    <source>
        <dbReference type="Google" id="ProtNLM"/>
    </source>
</evidence>
<dbReference type="OrthoDB" id="596976at2"/>
<proteinExistence type="predicted"/>
<evidence type="ECO:0000313" key="1">
    <source>
        <dbReference type="EMBL" id="SDI44934.1"/>
    </source>
</evidence>
<sequence length="377" mass="40929">MKPLVLSSPFPASSAARLLGLSLLLLVLVGCGSQARRPAPEATPAQVRGTLLRLLPDSLADRQGWAADIQAAFAAQKLAPTRENLCSVLAVAEQESNFQADPQVPGLGRIARGEMQRRAERLHVPGFVLDAALALKSPGGKSYSQRLDAVHSERELSAIFDDFIGMVPLGEQLFGRFNPVHTGGPMQVSVAFAEAHAQGYPYPILGSIRHEVFSRRGGLYFGIAHLLGYPVAYDKPLYRFADYNAGWYASRNAAFQRALSLASGKPLALDGDLIRYDSGGAGATELAVRSLGKRLDMSDSDIRRALEQGEQPGFGDTRLYSRVFALAEKAEGRPLARAILPGITLKSPKITRQLTTAWFSQRVDERYQRCLERAGKG</sequence>
<protein>
    <recommendedName>
        <fullName evidence="3">Lipoprotein</fullName>
    </recommendedName>
</protein>
<dbReference type="STRING" id="428992.SAMN05216272_109154"/>
<dbReference type="Proteomes" id="UP000199636">
    <property type="component" value="Unassembled WGS sequence"/>
</dbReference>
<dbReference type="Pfam" id="PF07759">
    <property type="entry name" value="DUF1615"/>
    <property type="match status" value="1"/>
</dbReference>
<dbReference type="InterPro" id="IPR011673">
    <property type="entry name" value="DUF1615"/>
</dbReference>
<keyword evidence="2" id="KW-1185">Reference proteome</keyword>
<gene>
    <name evidence="1" type="ORF">SAMN05216272_109154</name>
</gene>
<dbReference type="RefSeq" id="WP_090265844.1">
    <property type="nucleotide sequence ID" value="NZ_FNDS01000009.1"/>
</dbReference>
<dbReference type="EMBL" id="FNDS01000009">
    <property type="protein sequence ID" value="SDI44934.1"/>
    <property type="molecule type" value="Genomic_DNA"/>
</dbReference>
<organism evidence="1 2">
    <name type="scientific">Pseudomonas panipatensis</name>
    <dbReference type="NCBI Taxonomy" id="428992"/>
    <lineage>
        <taxon>Bacteria</taxon>
        <taxon>Pseudomonadati</taxon>
        <taxon>Pseudomonadota</taxon>
        <taxon>Gammaproteobacteria</taxon>
        <taxon>Pseudomonadales</taxon>
        <taxon>Pseudomonadaceae</taxon>
        <taxon>Pseudomonas</taxon>
    </lineage>
</organism>
<accession>A0A1G8KNB8</accession>
<reference evidence="2" key="1">
    <citation type="submission" date="2016-10" db="EMBL/GenBank/DDBJ databases">
        <authorList>
            <person name="Varghese N."/>
            <person name="Submissions S."/>
        </authorList>
    </citation>
    <scope>NUCLEOTIDE SEQUENCE [LARGE SCALE GENOMIC DNA]</scope>
    <source>
        <strain evidence="2">CCM 7469</strain>
    </source>
</reference>
<name>A0A1G8KNB8_9PSED</name>
<dbReference type="AlphaFoldDB" id="A0A1G8KNB8"/>
<dbReference type="PROSITE" id="PS51257">
    <property type="entry name" value="PROKAR_LIPOPROTEIN"/>
    <property type="match status" value="1"/>
</dbReference>